<accession>Q2G7V8</accession>
<dbReference type="RefSeq" id="WP_011445275.1">
    <property type="nucleotide sequence ID" value="NC_007794.1"/>
</dbReference>
<name>Q2G7V8_NOVAD</name>
<dbReference type="SUPFAM" id="SSF48371">
    <property type="entry name" value="ARM repeat"/>
    <property type="match status" value="1"/>
</dbReference>
<evidence type="ECO:0000256" key="1">
    <source>
        <dbReference type="SAM" id="Phobius"/>
    </source>
</evidence>
<reference evidence="3" key="1">
    <citation type="submission" date="2006-01" db="EMBL/GenBank/DDBJ databases">
        <title>Complete sequence of Novosphingobium aromaticivorans DSM 12444.</title>
        <authorList>
            <consortium name="US DOE Joint Genome Institute"/>
            <person name="Copeland A."/>
            <person name="Lucas S."/>
            <person name="Lapidus A."/>
            <person name="Barry K."/>
            <person name="Detter J.C."/>
            <person name="Glavina T."/>
            <person name="Hammon N."/>
            <person name="Israni S."/>
            <person name="Pitluck S."/>
            <person name="Chain P."/>
            <person name="Malfatti S."/>
            <person name="Shin M."/>
            <person name="Vergez L."/>
            <person name="Schmutz J."/>
            <person name="Larimer F."/>
            <person name="Land M."/>
            <person name="Kyrpides N."/>
            <person name="Ivanova N."/>
            <person name="Fredrickson J."/>
            <person name="Balkwill D."/>
            <person name="Romine M.F."/>
            <person name="Richardson P."/>
        </authorList>
    </citation>
    <scope>NUCLEOTIDE SEQUENCE [LARGE SCALE GENOMIC DNA]</scope>
    <source>
        <strain evidence="3">ATCC 700278 / DSM 12444 / CCUG 56034 / CIP 105152 / NBRC 16084 / F199</strain>
    </source>
</reference>
<evidence type="ECO:0000313" key="2">
    <source>
        <dbReference type="EMBL" id="ABD26065.1"/>
    </source>
</evidence>
<keyword evidence="1" id="KW-0812">Transmembrane</keyword>
<dbReference type="Proteomes" id="UP000009134">
    <property type="component" value="Chromosome"/>
</dbReference>
<dbReference type="eggNOG" id="ENOG5030I1W">
    <property type="taxonomic scope" value="Bacteria"/>
</dbReference>
<feature type="transmembrane region" description="Helical" evidence="1">
    <location>
        <begin position="29"/>
        <end position="46"/>
    </location>
</feature>
<sequence>MTLLLALAIADVILLGGWAGAGLSASPWYSVVHVAFTVAAFGVLALDSRPAGAEGRPGWSPWDWNGLSLPLGAVFGPAAILLFILFRPWSMLALRTTEHGMPFEAAVPARHRLHGSQLLTARLLDDRMRFPSAPGVESIATILRHGDLESRCAALQTVVRSFEPKLSPLVAMALADPDQTVRALAAATSAQISANLAERIARFEAMPAPGVQDRFDFAMLLYDHGCNNVLLSQSQATALRAKATDRLTALLAEPGLQARRRDAAMKALATLQAYRPASSGSAGAPSMAPA</sequence>
<dbReference type="EMBL" id="CP000248">
    <property type="protein sequence ID" value="ABD26065.1"/>
    <property type="molecule type" value="Genomic_DNA"/>
</dbReference>
<dbReference type="InterPro" id="IPR016024">
    <property type="entry name" value="ARM-type_fold"/>
</dbReference>
<dbReference type="AlphaFoldDB" id="Q2G7V8"/>
<keyword evidence="3" id="KW-1185">Reference proteome</keyword>
<gene>
    <name evidence="2" type="ordered locus">Saro_1625</name>
</gene>
<feature type="transmembrane region" description="Helical" evidence="1">
    <location>
        <begin position="67"/>
        <end position="86"/>
    </location>
</feature>
<protein>
    <submittedName>
        <fullName evidence="2">HEAT protein</fullName>
    </submittedName>
</protein>
<organism evidence="2 3">
    <name type="scientific">Novosphingobium aromaticivorans (strain ATCC 700278 / DSM 12444 / CCUG 56034 / CIP 105152 / NBRC 16084 / F199)</name>
    <dbReference type="NCBI Taxonomy" id="279238"/>
    <lineage>
        <taxon>Bacteria</taxon>
        <taxon>Pseudomonadati</taxon>
        <taxon>Pseudomonadota</taxon>
        <taxon>Alphaproteobacteria</taxon>
        <taxon>Sphingomonadales</taxon>
        <taxon>Sphingomonadaceae</taxon>
        <taxon>Novosphingobium</taxon>
    </lineage>
</organism>
<dbReference type="KEGG" id="nar:Saro_1625"/>
<dbReference type="HOGENOM" id="CLU_962793_0_0_5"/>
<proteinExistence type="predicted"/>
<keyword evidence="1" id="KW-0472">Membrane</keyword>
<keyword evidence="1" id="KW-1133">Transmembrane helix</keyword>
<evidence type="ECO:0000313" key="3">
    <source>
        <dbReference type="Proteomes" id="UP000009134"/>
    </source>
</evidence>
<dbReference type="STRING" id="279238.Saro_1625"/>